<proteinExistence type="predicted"/>
<keyword evidence="4" id="KW-0472">Membrane</keyword>
<feature type="transmembrane region" description="Helical" evidence="4">
    <location>
        <begin position="227"/>
        <end position="252"/>
    </location>
</feature>
<dbReference type="PANTHER" id="PTHR45138:SF9">
    <property type="entry name" value="DIGUANYLATE CYCLASE DGCM-RELATED"/>
    <property type="match status" value="1"/>
</dbReference>
<evidence type="ECO:0000256" key="4">
    <source>
        <dbReference type="SAM" id="Phobius"/>
    </source>
</evidence>
<feature type="transmembrane region" description="Helical" evidence="4">
    <location>
        <begin position="35"/>
        <end position="55"/>
    </location>
</feature>
<dbReference type="Gene3D" id="3.30.70.270">
    <property type="match status" value="1"/>
</dbReference>
<feature type="region of interest" description="Disordered" evidence="3">
    <location>
        <begin position="413"/>
        <end position="432"/>
    </location>
</feature>
<dbReference type="EMBL" id="FQZR01000010">
    <property type="protein sequence ID" value="SHJ70878.1"/>
    <property type="molecule type" value="Genomic_DNA"/>
</dbReference>
<dbReference type="RefSeq" id="WP_020001102.1">
    <property type="nucleotide sequence ID" value="NZ_CP192219.1"/>
</dbReference>
<evidence type="ECO:0000313" key="6">
    <source>
        <dbReference type="EMBL" id="MEZ6852698.1"/>
    </source>
</evidence>
<keyword evidence="4" id="KW-1133">Transmembrane helix</keyword>
<dbReference type="GO" id="GO:0052621">
    <property type="term" value="F:diguanylate cyclase activity"/>
    <property type="evidence" value="ECO:0007669"/>
    <property type="project" value="UniProtKB-EC"/>
</dbReference>
<evidence type="ECO:0000256" key="3">
    <source>
        <dbReference type="SAM" id="MobiDB-lite"/>
    </source>
</evidence>
<dbReference type="Proteomes" id="UP001568358">
    <property type="component" value="Unassembled WGS sequence"/>
</dbReference>
<gene>
    <name evidence="6" type="ORF">AB2Z07_04005</name>
    <name evidence="7" type="ORF">SAMN05660830_03057</name>
</gene>
<reference evidence="6 9" key="2">
    <citation type="submission" date="2024-07" db="EMBL/GenBank/DDBJ databases">
        <title>Active virus-host system and metabolic interactions in a Lokiarchaeon culture.</title>
        <authorList>
            <person name="Ponce Toledo R.I."/>
            <person name="Rodrigues Oliveira T."/>
            <person name="Schleper C."/>
        </authorList>
    </citation>
    <scope>NUCLEOTIDE SEQUENCE [LARGE SCALE GENOMIC DNA]</scope>
    <source>
        <strain evidence="6 9">B35</strain>
    </source>
</reference>
<feature type="domain" description="GGDEF" evidence="5">
    <location>
        <begin position="273"/>
        <end position="417"/>
    </location>
</feature>
<dbReference type="CDD" id="cd01949">
    <property type="entry name" value="GGDEF"/>
    <property type="match status" value="1"/>
</dbReference>
<dbReference type="Pfam" id="PF00990">
    <property type="entry name" value="GGDEF"/>
    <property type="match status" value="1"/>
</dbReference>
<accession>A0A8G2CC34</accession>
<dbReference type="SMART" id="SM00267">
    <property type="entry name" value="GGDEF"/>
    <property type="match status" value="1"/>
</dbReference>
<dbReference type="AlphaFoldDB" id="A0A8G2CC34"/>
<keyword evidence="6" id="KW-0548">Nucleotidyltransferase</keyword>
<dbReference type="SUPFAM" id="SSF55073">
    <property type="entry name" value="Nucleotide cyclase"/>
    <property type="match status" value="1"/>
</dbReference>
<dbReference type="Proteomes" id="UP000184001">
    <property type="component" value="Unassembled WGS sequence"/>
</dbReference>
<dbReference type="InterPro" id="IPR043128">
    <property type="entry name" value="Rev_trsase/Diguanyl_cyclase"/>
</dbReference>
<dbReference type="EMBL" id="JBFSOO010000002">
    <property type="protein sequence ID" value="MEZ6852698.1"/>
    <property type="molecule type" value="Genomic_DNA"/>
</dbReference>
<feature type="compositionally biased region" description="Basic and acidic residues" evidence="3">
    <location>
        <begin position="422"/>
        <end position="432"/>
    </location>
</feature>
<dbReference type="GO" id="GO:1902201">
    <property type="term" value="P:negative regulation of bacterial-type flagellum-dependent cell motility"/>
    <property type="evidence" value="ECO:0007669"/>
    <property type="project" value="TreeGrafter"/>
</dbReference>
<keyword evidence="4" id="KW-0812">Transmembrane</keyword>
<feature type="transmembrane region" description="Helical" evidence="4">
    <location>
        <begin position="92"/>
        <end position="110"/>
    </location>
</feature>
<evidence type="ECO:0000313" key="8">
    <source>
        <dbReference type="Proteomes" id="UP000184001"/>
    </source>
</evidence>
<dbReference type="InterPro" id="IPR050469">
    <property type="entry name" value="Diguanylate_Cyclase"/>
</dbReference>
<keyword evidence="9" id="KW-1185">Reference proteome</keyword>
<dbReference type="InterPro" id="IPR000160">
    <property type="entry name" value="GGDEF_dom"/>
</dbReference>
<dbReference type="EC" id="2.7.7.65" evidence="1"/>
<evidence type="ECO:0000313" key="9">
    <source>
        <dbReference type="Proteomes" id="UP001568358"/>
    </source>
</evidence>
<feature type="transmembrane region" description="Helical" evidence="4">
    <location>
        <begin position="117"/>
        <end position="140"/>
    </location>
</feature>
<dbReference type="NCBIfam" id="TIGR00254">
    <property type="entry name" value="GGDEF"/>
    <property type="match status" value="1"/>
</dbReference>
<dbReference type="PROSITE" id="PS50887">
    <property type="entry name" value="GGDEF"/>
    <property type="match status" value="1"/>
</dbReference>
<dbReference type="InterPro" id="IPR029787">
    <property type="entry name" value="Nucleotide_cyclase"/>
</dbReference>
<dbReference type="PANTHER" id="PTHR45138">
    <property type="entry name" value="REGULATORY COMPONENTS OF SENSORY TRANSDUCTION SYSTEM"/>
    <property type="match status" value="1"/>
</dbReference>
<sequence length="432" mass="47757">MRALTSLVLSLFLPITILAGTFFIVMNQHFIPQSVLPIVPALPFIFAISGGAIAWQFKRSRAVFLLILIALCCWFITLYLPGMSSAGMRLRLAYGLSAMLLPINLVIFAYCEDRGVLTLWGSISGAFITIQAAIVAAMLATPQQDSFIAWLQETALSLDRIDILPIWATSWTFIPQIVLMVTGTVLFLLLIFMTLNKGKRDSIYVTLITSCIAVMGAYHYVTIPNASALFFTAAAVIVTLSLFQDSYFMAYVDELTDLPSRRALNADFKKLGRKYALAMVDIDHFKKFNDTYGHDIGDDVLRMVAGHLSRVSGGGRAYRYGGEEFTIVFPKGVATEVQSHLDELRQRIATTNFHIRSGKRAPKKRNARKGSVNVTISIGVAERTDGSQSPMEVVKMADKALYKAKGAGRNIVKLASAPRNSRSNDKKSRFSR</sequence>
<comment type="caution">
    <text evidence="7">The sequence shown here is derived from an EMBL/GenBank/DDBJ whole genome shotgun (WGS) entry which is preliminary data.</text>
</comment>
<protein>
    <recommendedName>
        <fullName evidence="1">diguanylate cyclase</fullName>
        <ecNumber evidence="1">2.7.7.65</ecNumber>
    </recommendedName>
</protein>
<organism evidence="7 8">
    <name type="scientific">Halodesulfovibrio aestuarii</name>
    <dbReference type="NCBI Taxonomy" id="126333"/>
    <lineage>
        <taxon>Bacteria</taxon>
        <taxon>Pseudomonadati</taxon>
        <taxon>Thermodesulfobacteriota</taxon>
        <taxon>Desulfovibrionia</taxon>
        <taxon>Desulfovibrionales</taxon>
        <taxon>Desulfovibrionaceae</taxon>
        <taxon>Halodesulfovibrio</taxon>
    </lineage>
</organism>
<evidence type="ECO:0000256" key="2">
    <source>
        <dbReference type="ARBA" id="ARBA00034247"/>
    </source>
</evidence>
<feature type="transmembrane region" description="Helical" evidence="4">
    <location>
        <begin position="62"/>
        <end position="80"/>
    </location>
</feature>
<feature type="transmembrane region" description="Helical" evidence="4">
    <location>
        <begin position="202"/>
        <end position="221"/>
    </location>
</feature>
<evidence type="ECO:0000256" key="1">
    <source>
        <dbReference type="ARBA" id="ARBA00012528"/>
    </source>
</evidence>
<evidence type="ECO:0000313" key="7">
    <source>
        <dbReference type="EMBL" id="SHJ70878.1"/>
    </source>
</evidence>
<dbReference type="GO" id="GO:0043709">
    <property type="term" value="P:cell adhesion involved in single-species biofilm formation"/>
    <property type="evidence" value="ECO:0007669"/>
    <property type="project" value="TreeGrafter"/>
</dbReference>
<keyword evidence="6" id="KW-0808">Transferase</keyword>
<feature type="transmembrane region" description="Helical" evidence="4">
    <location>
        <begin position="173"/>
        <end position="195"/>
    </location>
</feature>
<comment type="catalytic activity">
    <reaction evidence="2">
        <text>2 GTP = 3',3'-c-di-GMP + 2 diphosphate</text>
        <dbReference type="Rhea" id="RHEA:24898"/>
        <dbReference type="ChEBI" id="CHEBI:33019"/>
        <dbReference type="ChEBI" id="CHEBI:37565"/>
        <dbReference type="ChEBI" id="CHEBI:58805"/>
        <dbReference type="EC" id="2.7.7.65"/>
    </reaction>
</comment>
<dbReference type="GO" id="GO:0005886">
    <property type="term" value="C:plasma membrane"/>
    <property type="evidence" value="ECO:0007669"/>
    <property type="project" value="TreeGrafter"/>
</dbReference>
<evidence type="ECO:0000259" key="5">
    <source>
        <dbReference type="PROSITE" id="PS50887"/>
    </source>
</evidence>
<name>A0A8G2CC34_9BACT</name>
<reference evidence="7 8" key="1">
    <citation type="submission" date="2016-11" db="EMBL/GenBank/DDBJ databases">
        <authorList>
            <person name="Varghese N."/>
            <person name="Submissions S."/>
        </authorList>
    </citation>
    <scope>NUCLEOTIDE SEQUENCE [LARGE SCALE GENOMIC DNA]</scope>
    <source>
        <strain evidence="7 8">DSM 17919</strain>
    </source>
</reference>